<dbReference type="AlphaFoldDB" id="A0A2M8LAX2"/>
<comment type="caution">
    <text evidence="1">The sequence shown here is derived from an EMBL/GenBank/DDBJ whole genome shotgun (WGS) entry which is preliminary data.</text>
</comment>
<dbReference type="Proteomes" id="UP000230959">
    <property type="component" value="Unassembled WGS sequence"/>
</dbReference>
<dbReference type="NCBIfam" id="TIGR02532">
    <property type="entry name" value="IV_pilin_GFxxxE"/>
    <property type="match status" value="1"/>
</dbReference>
<name>A0A2M8LAX2_9BACT</name>
<reference evidence="2" key="1">
    <citation type="submission" date="2017-09" db="EMBL/GenBank/DDBJ databases">
        <title>Depth-based differentiation of microbial function through sediment-hosted aquifers and enrichment of novel symbionts in the deep terrestrial subsurface.</title>
        <authorList>
            <person name="Probst A.J."/>
            <person name="Ladd B."/>
            <person name="Jarett J.K."/>
            <person name="Geller-Mcgrath D.E."/>
            <person name="Sieber C.M.K."/>
            <person name="Emerson J.B."/>
            <person name="Anantharaman K."/>
            <person name="Thomas B.C."/>
            <person name="Malmstrom R."/>
            <person name="Stieglmeier M."/>
            <person name="Klingl A."/>
            <person name="Woyke T."/>
            <person name="Ryan C.M."/>
            <person name="Banfield J.F."/>
        </authorList>
    </citation>
    <scope>NUCLEOTIDE SEQUENCE [LARGE SCALE GENOMIC DNA]</scope>
</reference>
<evidence type="ECO:0000313" key="1">
    <source>
        <dbReference type="EMBL" id="PJE73760.1"/>
    </source>
</evidence>
<proteinExistence type="predicted"/>
<accession>A0A2M8LAX2</accession>
<gene>
    <name evidence="1" type="ORF">COV02_00915</name>
</gene>
<dbReference type="EMBL" id="PFER01000014">
    <property type="protein sequence ID" value="PJE73760.1"/>
    <property type="molecule type" value="Genomic_DNA"/>
</dbReference>
<organism evidence="1 2">
    <name type="scientific">Candidatus Terrybacteria bacterium CG10_big_fil_rev_8_21_14_0_10_41_10</name>
    <dbReference type="NCBI Taxonomy" id="1975026"/>
    <lineage>
        <taxon>Bacteria</taxon>
        <taxon>Candidatus Terryibacteriota</taxon>
    </lineage>
</organism>
<evidence type="ECO:0008006" key="3">
    <source>
        <dbReference type="Google" id="ProtNLM"/>
    </source>
</evidence>
<sequence length="183" mass="20760">MFKEKYKKGFTLVETLVAVTILTSAIAGPMTFAIKNISAASVAQDQLVAFELAQEPFEYVRNVRDSNLLYNIDAAEPVDWLAGLEDCTNGDVCYIDTTKDKKTEKVVSKCESSDCRDSNLKRKDDKGYQYADGDYSGFKRTVNISKNFNGDDEYEAVIKVKVSWTGKYGLREIKLQNNIYKWR</sequence>
<dbReference type="Pfam" id="PF07963">
    <property type="entry name" value="N_methyl"/>
    <property type="match status" value="1"/>
</dbReference>
<dbReference type="InterPro" id="IPR012902">
    <property type="entry name" value="N_methyl_site"/>
</dbReference>
<protein>
    <recommendedName>
        <fullName evidence="3">Prepilin-type N-terminal cleavage/methylation domain-containing protein</fullName>
    </recommendedName>
</protein>
<evidence type="ECO:0000313" key="2">
    <source>
        <dbReference type="Proteomes" id="UP000230959"/>
    </source>
</evidence>